<feature type="transmembrane region" description="Helical" evidence="10">
    <location>
        <begin position="61"/>
        <end position="86"/>
    </location>
</feature>
<evidence type="ECO:0000256" key="10">
    <source>
        <dbReference type="SAM" id="Phobius"/>
    </source>
</evidence>
<evidence type="ECO:0000256" key="7">
    <source>
        <dbReference type="ARBA" id="ARBA00023136"/>
    </source>
</evidence>
<protein>
    <submittedName>
        <fullName evidence="11">Putative odorant receptor OR56</fullName>
    </submittedName>
</protein>
<dbReference type="InterPro" id="IPR004117">
    <property type="entry name" value="7tm6_olfct_rcpt"/>
</dbReference>
<dbReference type="GO" id="GO:0007165">
    <property type="term" value="P:signal transduction"/>
    <property type="evidence" value="ECO:0007669"/>
    <property type="project" value="UniProtKB-KW"/>
</dbReference>
<dbReference type="GO" id="GO:0004984">
    <property type="term" value="F:olfactory receptor activity"/>
    <property type="evidence" value="ECO:0007669"/>
    <property type="project" value="InterPro"/>
</dbReference>
<dbReference type="PANTHER" id="PTHR21137">
    <property type="entry name" value="ODORANT RECEPTOR"/>
    <property type="match status" value="1"/>
</dbReference>
<dbReference type="GO" id="GO:0005886">
    <property type="term" value="C:plasma membrane"/>
    <property type="evidence" value="ECO:0007669"/>
    <property type="project" value="UniProtKB-SubCell"/>
</dbReference>
<reference evidence="11" key="1">
    <citation type="journal article" date="2016" name="J. Asia-Pac. Entomol.">
        <title>Molecular identification and sex distribution of two chemosensory receptor families in Athetis lepigone by antennal transcriptome analysis.</title>
        <authorList>
            <person name="Zhang Y.-N."/>
            <person name="Ma J.-F."/>
            <person name="Sun L."/>
            <person name="Dong Z.-P."/>
            <person name="Li Z.-Q."/>
            <person name="Zhu X.-Y."/>
            <person name="Wang Y."/>
            <person name="Wang L."/>
            <person name="Deng D.-G."/>
            <person name="Li J.-B."/>
        </authorList>
    </citation>
    <scope>NUCLEOTIDE SEQUENCE</scope>
</reference>
<keyword evidence="2" id="KW-1003">Cell membrane</keyword>
<evidence type="ECO:0000256" key="3">
    <source>
        <dbReference type="ARBA" id="ARBA00022606"/>
    </source>
</evidence>
<keyword evidence="4 10" id="KW-0812">Transmembrane</keyword>
<keyword evidence="7 10" id="KW-0472">Membrane</keyword>
<proteinExistence type="evidence at transcript level"/>
<dbReference type="EMBL" id="KT588151">
    <property type="protein sequence ID" value="AOE48061.1"/>
    <property type="molecule type" value="mRNA"/>
</dbReference>
<keyword evidence="8 11" id="KW-0675">Receptor</keyword>
<evidence type="ECO:0000256" key="9">
    <source>
        <dbReference type="ARBA" id="ARBA00023224"/>
    </source>
</evidence>
<keyword evidence="5" id="KW-0552">Olfaction</keyword>
<evidence type="ECO:0000256" key="2">
    <source>
        <dbReference type="ARBA" id="ARBA00022475"/>
    </source>
</evidence>
<dbReference type="PANTHER" id="PTHR21137:SF35">
    <property type="entry name" value="ODORANT RECEPTOR 19A-RELATED"/>
    <property type="match status" value="1"/>
</dbReference>
<evidence type="ECO:0000313" key="11">
    <source>
        <dbReference type="EMBL" id="AOE48061.1"/>
    </source>
</evidence>
<feature type="non-terminal residue" evidence="11">
    <location>
        <position position="1"/>
    </location>
</feature>
<organism evidence="11">
    <name type="scientific">Athetis lepigone</name>
    <name type="common">Moth</name>
    <name type="synonym">Proxenus lepigone</name>
    <dbReference type="NCBI Taxonomy" id="1223490"/>
    <lineage>
        <taxon>Eukaryota</taxon>
        <taxon>Metazoa</taxon>
        <taxon>Ecdysozoa</taxon>
        <taxon>Arthropoda</taxon>
        <taxon>Hexapoda</taxon>
        <taxon>Insecta</taxon>
        <taxon>Pterygota</taxon>
        <taxon>Neoptera</taxon>
        <taxon>Endopterygota</taxon>
        <taxon>Lepidoptera</taxon>
        <taxon>Glossata</taxon>
        <taxon>Ditrysia</taxon>
        <taxon>Noctuoidea</taxon>
        <taxon>Noctuidae</taxon>
        <taxon>Noctuinae</taxon>
        <taxon>Athetis</taxon>
    </lineage>
</organism>
<keyword evidence="9" id="KW-0807">Transducer</keyword>
<dbReference type="GO" id="GO:0005549">
    <property type="term" value="F:odorant binding"/>
    <property type="evidence" value="ECO:0007669"/>
    <property type="project" value="InterPro"/>
</dbReference>
<sequence>MLMTLLTEVFAYCYFGNMVHEESNSVATSIYLSDWLSATPEQRRLIQMAMQRWSKSITPRVSMTIPLALTTFVAVVRFAYSLFAILSTN</sequence>
<evidence type="ECO:0000256" key="1">
    <source>
        <dbReference type="ARBA" id="ARBA00004651"/>
    </source>
</evidence>
<accession>A0A1B3B771</accession>
<evidence type="ECO:0000256" key="6">
    <source>
        <dbReference type="ARBA" id="ARBA00022989"/>
    </source>
</evidence>
<evidence type="ECO:0000256" key="5">
    <source>
        <dbReference type="ARBA" id="ARBA00022725"/>
    </source>
</evidence>
<evidence type="ECO:0000256" key="4">
    <source>
        <dbReference type="ARBA" id="ARBA00022692"/>
    </source>
</evidence>
<name>A0A1B3B771_ATHLE</name>
<keyword evidence="6 10" id="KW-1133">Transmembrane helix</keyword>
<keyword evidence="3" id="KW-0716">Sensory transduction</keyword>
<comment type="subcellular location">
    <subcellularLocation>
        <location evidence="1">Cell membrane</location>
        <topology evidence="1">Multi-pass membrane protein</topology>
    </subcellularLocation>
</comment>
<dbReference type="AlphaFoldDB" id="A0A1B3B771"/>
<evidence type="ECO:0000256" key="8">
    <source>
        <dbReference type="ARBA" id="ARBA00023170"/>
    </source>
</evidence>
<dbReference type="Pfam" id="PF02949">
    <property type="entry name" value="7tm_6"/>
    <property type="match status" value="1"/>
</dbReference>